<comment type="similarity">
    <text evidence="6">Belongs to the glycosyl hydrolase 18 family.</text>
</comment>
<keyword evidence="3 5" id="KW-0378">Hydrolase</keyword>
<dbReference type="InterPro" id="IPR017853">
    <property type="entry name" value="GH"/>
</dbReference>
<evidence type="ECO:0000259" key="7">
    <source>
        <dbReference type="PROSITE" id="PS51910"/>
    </source>
</evidence>
<dbReference type="AlphaFoldDB" id="A0AAI9D981"/>
<dbReference type="InterPro" id="IPR001579">
    <property type="entry name" value="Glyco_hydro_18_chit_AS"/>
</dbReference>
<evidence type="ECO:0000256" key="5">
    <source>
        <dbReference type="RuleBase" id="RU000489"/>
    </source>
</evidence>
<dbReference type="GO" id="GO:0008843">
    <property type="term" value="F:endochitinase activity"/>
    <property type="evidence" value="ECO:0007669"/>
    <property type="project" value="UniProtKB-EC"/>
</dbReference>
<dbReference type="EC" id="3.2.1.14" evidence="2"/>
<evidence type="ECO:0000256" key="6">
    <source>
        <dbReference type="RuleBase" id="RU004453"/>
    </source>
</evidence>
<evidence type="ECO:0000256" key="1">
    <source>
        <dbReference type="ARBA" id="ARBA00000822"/>
    </source>
</evidence>
<dbReference type="PROSITE" id="PS01095">
    <property type="entry name" value="GH18_1"/>
    <property type="match status" value="1"/>
</dbReference>
<comment type="catalytic activity">
    <reaction evidence="1">
        <text>Random endo-hydrolysis of N-acetyl-beta-D-glucosaminide (1-&gt;4)-beta-linkages in chitin and chitodextrins.</text>
        <dbReference type="EC" id="3.2.1.14"/>
    </reaction>
</comment>
<proteinExistence type="inferred from homology"/>
<evidence type="ECO:0000256" key="4">
    <source>
        <dbReference type="ARBA" id="ARBA00023295"/>
    </source>
</evidence>
<evidence type="ECO:0000256" key="2">
    <source>
        <dbReference type="ARBA" id="ARBA00012729"/>
    </source>
</evidence>
<evidence type="ECO:0000313" key="8">
    <source>
        <dbReference type="EMBL" id="EMJ5132766.1"/>
    </source>
</evidence>
<accession>A0AAI9D981</accession>
<name>A0AAI9D981_PROST</name>
<dbReference type="PANTHER" id="PTHR11177">
    <property type="entry name" value="CHITINASE"/>
    <property type="match status" value="1"/>
</dbReference>
<dbReference type="SMART" id="SM00636">
    <property type="entry name" value="Glyco_18"/>
    <property type="match status" value="1"/>
</dbReference>
<reference evidence="8" key="1">
    <citation type="submission" date="2024-02" db="EMBL/GenBank/DDBJ databases">
        <authorList>
            <consortium name="Clinical and Environmental Microbiology Branch: Whole genome sequencing antimicrobial resistance pathogens in the healthcare setting"/>
        </authorList>
    </citation>
    <scope>NUCLEOTIDE SEQUENCE</scope>
    <source>
        <strain evidence="8">2021GO-0154</strain>
    </source>
</reference>
<dbReference type="GO" id="GO:0005975">
    <property type="term" value="P:carbohydrate metabolic process"/>
    <property type="evidence" value="ECO:0007669"/>
    <property type="project" value="InterPro"/>
</dbReference>
<sequence>MQRWYKLTKLAANDYLNVQAKGDAMKKLTIALIISCSTLMQPVFSAQATQRAISYLTSWGIPSLAEVEIARSNVDTLILSFGQWDAQGNIQVSDGMTTPSFDSYWISSSYLTWTQFKFDNPNKKVMVAFGGQTYEGIWEKINTAASRELVATGLVKLLNQTFPVYKKVNGLYQQVGTIQLDGIDFDFEKAARLTADENANLLALAQLVRQKLGSASSTKLLSLTTYHVGADPVECADATVTQGCSYVETARSSHHGEVLPILSAGKNTFDFFNVMAYDAGQNFKYDVAMSNYAQAVADPSKVILGTTINSQWGPTGSFVETQANNIARAKWQASNNYGGFFVWTLGSNNQGMTFAAQVDYINAMITAAKGAN</sequence>
<dbReference type="InterPro" id="IPR050314">
    <property type="entry name" value="Glycosyl_Hydrlase_18"/>
</dbReference>
<evidence type="ECO:0000256" key="3">
    <source>
        <dbReference type="ARBA" id="ARBA00022801"/>
    </source>
</evidence>
<dbReference type="Pfam" id="PF00704">
    <property type="entry name" value="Glyco_hydro_18"/>
    <property type="match status" value="1"/>
</dbReference>
<dbReference type="InterPro" id="IPR001223">
    <property type="entry name" value="Glyco_hydro18_cat"/>
</dbReference>
<dbReference type="EMBL" id="ABMABF030000001">
    <property type="protein sequence ID" value="EMJ5132766.1"/>
    <property type="molecule type" value="Genomic_DNA"/>
</dbReference>
<dbReference type="PANTHER" id="PTHR11177:SF317">
    <property type="entry name" value="CHITINASE 12-RELATED"/>
    <property type="match status" value="1"/>
</dbReference>
<protein>
    <recommendedName>
        <fullName evidence="2">chitinase</fullName>
        <ecNumber evidence="2">3.2.1.14</ecNumber>
    </recommendedName>
</protein>
<dbReference type="GO" id="GO:0008061">
    <property type="term" value="F:chitin binding"/>
    <property type="evidence" value="ECO:0007669"/>
    <property type="project" value="InterPro"/>
</dbReference>
<organism evidence="8">
    <name type="scientific">Providencia stuartii</name>
    <dbReference type="NCBI Taxonomy" id="588"/>
    <lineage>
        <taxon>Bacteria</taxon>
        <taxon>Pseudomonadati</taxon>
        <taxon>Pseudomonadota</taxon>
        <taxon>Gammaproteobacteria</taxon>
        <taxon>Enterobacterales</taxon>
        <taxon>Morganellaceae</taxon>
        <taxon>Providencia</taxon>
    </lineage>
</organism>
<dbReference type="PROSITE" id="PS51910">
    <property type="entry name" value="GH18_2"/>
    <property type="match status" value="1"/>
</dbReference>
<dbReference type="SUPFAM" id="SSF51445">
    <property type="entry name" value="(Trans)glycosidases"/>
    <property type="match status" value="1"/>
</dbReference>
<feature type="domain" description="GH18" evidence="7">
    <location>
        <begin position="50"/>
        <end position="365"/>
    </location>
</feature>
<comment type="caution">
    <text evidence="8">The sequence shown here is derived from an EMBL/GenBank/DDBJ whole genome shotgun (WGS) entry which is preliminary data.</text>
</comment>
<gene>
    <name evidence="8" type="ORF">RG298_000435</name>
</gene>
<keyword evidence="4 5" id="KW-0326">Glycosidase</keyword>
<dbReference type="Gene3D" id="3.20.20.80">
    <property type="entry name" value="Glycosidases"/>
    <property type="match status" value="1"/>
</dbReference>
<dbReference type="InterPro" id="IPR011583">
    <property type="entry name" value="Chitinase_II/V-like_cat"/>
</dbReference>